<evidence type="ECO:0000313" key="2">
    <source>
        <dbReference type="EMBL" id="MBK7952650.1"/>
    </source>
</evidence>
<organism evidence="2 3">
    <name type="scientific">Candidatus Accumulibacter affinis</name>
    <dbReference type="NCBI Taxonomy" id="2954384"/>
    <lineage>
        <taxon>Bacteria</taxon>
        <taxon>Pseudomonadati</taxon>
        <taxon>Pseudomonadota</taxon>
        <taxon>Betaproteobacteria</taxon>
        <taxon>Candidatus Accumulibacter</taxon>
    </lineage>
</organism>
<evidence type="ECO:0000313" key="3">
    <source>
        <dbReference type="Proteomes" id="UP000706151"/>
    </source>
</evidence>
<dbReference type="AlphaFoldDB" id="A0A935T466"/>
<dbReference type="Proteomes" id="UP000706151">
    <property type="component" value="Unassembled WGS sequence"/>
</dbReference>
<name>A0A935T466_9PROT</name>
<feature type="chain" id="PRO_5037094692" description="DUF1573 domain-containing protein" evidence="1">
    <location>
        <begin position="24"/>
        <end position="436"/>
    </location>
</feature>
<evidence type="ECO:0008006" key="4">
    <source>
        <dbReference type="Google" id="ProtNLM"/>
    </source>
</evidence>
<reference evidence="2 3" key="1">
    <citation type="submission" date="2020-10" db="EMBL/GenBank/DDBJ databases">
        <title>Connecting structure to function with the recovery of over 1000 high-quality activated sludge metagenome-assembled genomes encoding full-length rRNA genes using long-read sequencing.</title>
        <authorList>
            <person name="Singleton C.M."/>
            <person name="Petriglieri F."/>
            <person name="Kristensen J.M."/>
            <person name="Kirkegaard R.H."/>
            <person name="Michaelsen T.Y."/>
            <person name="Andersen M.H."/>
            <person name="Karst S.M."/>
            <person name="Dueholm M.S."/>
            <person name="Nielsen P.H."/>
            <person name="Albertsen M."/>
        </authorList>
    </citation>
    <scope>NUCLEOTIDE SEQUENCE [LARGE SCALE GENOMIC DNA]</scope>
    <source>
        <strain evidence="2">Fred_18-Q3-R57-64_BAT3C.720</strain>
    </source>
</reference>
<accession>A0A935T466</accession>
<gene>
    <name evidence="2" type="ORF">IPK02_01035</name>
</gene>
<comment type="caution">
    <text evidence="2">The sequence shown here is derived from an EMBL/GenBank/DDBJ whole genome shotgun (WGS) entry which is preliminary data.</text>
</comment>
<evidence type="ECO:0000256" key="1">
    <source>
        <dbReference type="SAM" id="SignalP"/>
    </source>
</evidence>
<proteinExistence type="predicted"/>
<feature type="signal peptide" evidence="1">
    <location>
        <begin position="1"/>
        <end position="23"/>
    </location>
</feature>
<dbReference type="EMBL" id="JADJOT010000001">
    <property type="protein sequence ID" value="MBK7952650.1"/>
    <property type="molecule type" value="Genomic_DNA"/>
</dbReference>
<keyword evidence="1" id="KW-0732">Signal</keyword>
<sequence length="436" mass="46568">MTTLILRTFAFVLAIVSAPWAFSAPQPINQVQVNRSGFLYNRQTDTFDTTVTIHNTGTMPLAAPMRLVLESVKPVSVSLYNIYGKTALGKPYVEVPLPEFVLDAGKSTTVPVRFVNLGKTVTAATFSVQAEQLVPAGTARLEIAARMNTENGGNSVKAGYAIKLDGVTRAMTDAQGRASVVAPLDVSEISVSTPPNYYGATQVVGLTAGETRYVDVELGDSGEFGAESVLRMDRLQHLMLLTSVPLVVLRFFQNEKAVVSDLVELVELRDPAGGYPKNITGLFAIRSDGSLFADSMAFFTAIGNLNQKKLLFVQVLDKQGIPHLQEIPFYISQWTVQGKLSAPPSNPSLPLGGIPIKVSVLNTDITFDTESAADGTFPLPLLPSGNLDIRAVASSGGIFYLGQGTAVISGNVRIDLKMRGPIDVANNVPPIATSPL</sequence>
<protein>
    <recommendedName>
        <fullName evidence="4">DUF1573 domain-containing protein</fullName>
    </recommendedName>
</protein>